<comment type="subcellular location">
    <subcellularLocation>
        <location evidence="1">Nucleus</location>
    </subcellularLocation>
</comment>
<feature type="repeat" description="WD" evidence="9">
    <location>
        <begin position="135"/>
        <end position="176"/>
    </location>
</feature>
<evidence type="ECO:0000256" key="9">
    <source>
        <dbReference type="PROSITE-ProRule" id="PRU00221"/>
    </source>
</evidence>
<feature type="region of interest" description="Disordered" evidence="10">
    <location>
        <begin position="252"/>
        <end position="283"/>
    </location>
</feature>
<dbReference type="PROSITE" id="PS50082">
    <property type="entry name" value="WD_REPEATS_2"/>
    <property type="match status" value="2"/>
</dbReference>
<keyword evidence="4" id="KW-0677">Repeat</keyword>
<dbReference type="GO" id="GO:0006281">
    <property type="term" value="P:DNA repair"/>
    <property type="evidence" value="ECO:0007669"/>
    <property type="project" value="UniProtKB-KW"/>
</dbReference>
<keyword evidence="3 9" id="KW-0853">WD repeat</keyword>
<keyword evidence="12" id="KW-1185">Reference proteome</keyword>
<feature type="domain" description="CAF1B/HIR1 beta-propeller" evidence="11">
    <location>
        <begin position="288"/>
        <end position="393"/>
    </location>
</feature>
<dbReference type="InterPro" id="IPR055410">
    <property type="entry name" value="Beta-prop_CAF1B_HIR1"/>
</dbReference>
<dbReference type="SUPFAM" id="SSF50978">
    <property type="entry name" value="WD40 repeat-like"/>
    <property type="match status" value="1"/>
</dbReference>
<evidence type="ECO:0000313" key="12">
    <source>
        <dbReference type="Proteomes" id="UP000050792"/>
    </source>
</evidence>
<protein>
    <recommendedName>
        <fullName evidence="11">CAF1B/HIR1 beta-propeller domain-containing protein</fullName>
    </recommendedName>
</protein>
<dbReference type="InterPro" id="IPR045145">
    <property type="entry name" value="PTHR15271"/>
</dbReference>
<keyword evidence="6" id="KW-0156">Chromatin regulator</keyword>
<feature type="repeat" description="WD" evidence="9">
    <location>
        <begin position="208"/>
        <end position="242"/>
    </location>
</feature>
<name>A0AA85EKG1_9TREM</name>
<evidence type="ECO:0000256" key="3">
    <source>
        <dbReference type="ARBA" id="ARBA00022574"/>
    </source>
</evidence>
<feature type="region of interest" description="Disordered" evidence="10">
    <location>
        <begin position="642"/>
        <end position="669"/>
    </location>
</feature>
<comment type="similarity">
    <text evidence="2">Belongs to the WD repeat HIR1 family.</text>
</comment>
<feature type="domain" description="CAF1B/HIR1 beta-propeller" evidence="11">
    <location>
        <begin position="407"/>
        <end position="532"/>
    </location>
</feature>
<evidence type="ECO:0000256" key="7">
    <source>
        <dbReference type="ARBA" id="ARBA00023204"/>
    </source>
</evidence>
<proteinExistence type="inferred from homology"/>
<evidence type="ECO:0000256" key="2">
    <source>
        <dbReference type="ARBA" id="ARBA00007306"/>
    </source>
</evidence>
<dbReference type="Pfam" id="PF24105">
    <property type="entry name" value="Beta-prop_CAF1B_HIR1"/>
    <property type="match status" value="3"/>
</dbReference>
<dbReference type="PANTHER" id="PTHR15271:SF4">
    <property type="entry name" value="CHROMATIN ASSEMBLY FACTOR 1 SUBUNIT B"/>
    <property type="match status" value="1"/>
</dbReference>
<feature type="compositionally biased region" description="Polar residues" evidence="10">
    <location>
        <begin position="642"/>
        <end position="658"/>
    </location>
</feature>
<accession>A0AA85EKG1</accession>
<evidence type="ECO:0000256" key="4">
    <source>
        <dbReference type="ARBA" id="ARBA00022737"/>
    </source>
</evidence>
<feature type="domain" description="CAF1B/HIR1 beta-propeller" evidence="11">
    <location>
        <begin position="128"/>
        <end position="241"/>
    </location>
</feature>
<evidence type="ECO:0000256" key="8">
    <source>
        <dbReference type="ARBA" id="ARBA00023242"/>
    </source>
</evidence>
<keyword evidence="8" id="KW-0539">Nucleus</keyword>
<dbReference type="InterPro" id="IPR036322">
    <property type="entry name" value="WD40_repeat_dom_sf"/>
</dbReference>
<reference evidence="13" key="2">
    <citation type="submission" date="2023-11" db="UniProtKB">
        <authorList>
            <consortium name="WormBaseParasite"/>
        </authorList>
    </citation>
    <scope>IDENTIFICATION</scope>
</reference>
<dbReference type="PANTHER" id="PTHR15271">
    <property type="entry name" value="CHROMATIN ASSEMBLY FACTOR 1 SUBUNIT B"/>
    <property type="match status" value="1"/>
</dbReference>
<dbReference type="SMART" id="SM00320">
    <property type="entry name" value="WD40"/>
    <property type="match status" value="5"/>
</dbReference>
<dbReference type="GO" id="GO:0033186">
    <property type="term" value="C:CAF-1 complex"/>
    <property type="evidence" value="ECO:0007669"/>
    <property type="project" value="TreeGrafter"/>
</dbReference>
<dbReference type="InterPro" id="IPR001680">
    <property type="entry name" value="WD40_rpt"/>
</dbReference>
<keyword evidence="7" id="KW-0234">DNA repair</keyword>
<evidence type="ECO:0000259" key="11">
    <source>
        <dbReference type="Pfam" id="PF24105"/>
    </source>
</evidence>
<dbReference type="WBParaSite" id="SRDH1_12220.1">
    <property type="protein sequence ID" value="SRDH1_12220.1"/>
    <property type="gene ID" value="SRDH1_12220"/>
</dbReference>
<evidence type="ECO:0000256" key="10">
    <source>
        <dbReference type="SAM" id="MobiDB-lite"/>
    </source>
</evidence>
<evidence type="ECO:0000313" key="13">
    <source>
        <dbReference type="WBParaSite" id="SRDH1_12220.1"/>
    </source>
</evidence>
<reference evidence="12" key="1">
    <citation type="submission" date="2022-06" db="EMBL/GenBank/DDBJ databases">
        <authorList>
            <person name="Berger JAMES D."/>
            <person name="Berger JAMES D."/>
        </authorList>
    </citation>
    <scope>NUCLEOTIDE SEQUENCE [LARGE SCALE GENOMIC DNA]</scope>
</reference>
<dbReference type="GO" id="GO:0006335">
    <property type="term" value="P:DNA replication-dependent chromatin assembly"/>
    <property type="evidence" value="ECO:0007669"/>
    <property type="project" value="InterPro"/>
</dbReference>
<sequence length="695" mass="76999">MRFLTPEIAWHETLPIYSCDLQNHLKPISDNNKKCSNQNSNRSPLGELNFKSIKDLDPDLNWTRLATAGGDNVVRLWRVQLNWLPGVLKTTTKQTESQCTTNLTVTKQGSGFITPGTTQKTDFKQFEHLTYLASLKRHEKPVNVVRWSPSGDYLASAGDDLFIIIWSNQTTTNNGTITSIDNSSNLKDDDDYYDNAINSEIWIPCRSLRRHLEDIYDVCWSPDERALISGSVDHSIIIWHLDLIPSPSSALPAEDFSSVGEVGPENNPSNRPENAPAPSANTSQPTIKTLILRDHKHYVQGVAWDPLGFYVASLSSDRACRIYRAGTKNCLAHVSKAGKQRLFQDDSWKSFFRRLTFSPDGLLLVCPSGNLEDATFAGSTNSTMISSTNGFEQSDKIVDTAIPLVAPQHAAHIFVRSNFTRPVVSLPTGSKPVVAVRFCPQPFQLRQVNLNCQNATNQCTSLFNLAYRWLFCLILEDSVLFYDTQQTVPFAQVSQLHYQALNDASWSKDGHLVVICSTDGYCSLIHFAHGELGAFYRGTFGAPNPQPISIENAVSETDKCQNNDVEMLSSVVGDADSGPIKETNNPSKSNISSTTVPDSNKPTTEEKLSESSVNNNPTVVDGASTVSKQKRRVQLTTLVSFSDGNITGNSRTDNSQISKKLPNDFDFGPTNLKSYKFEEKDVIEIKDSSTSQSMT</sequence>
<dbReference type="Proteomes" id="UP000050792">
    <property type="component" value="Unassembled WGS sequence"/>
</dbReference>
<evidence type="ECO:0000256" key="5">
    <source>
        <dbReference type="ARBA" id="ARBA00022763"/>
    </source>
</evidence>
<dbReference type="PROSITE" id="PS50294">
    <property type="entry name" value="WD_REPEATS_REGION"/>
    <property type="match status" value="2"/>
</dbReference>
<feature type="compositionally biased region" description="Polar residues" evidence="10">
    <location>
        <begin position="582"/>
        <end position="602"/>
    </location>
</feature>
<dbReference type="Gene3D" id="2.130.10.10">
    <property type="entry name" value="YVTN repeat-like/Quinoprotein amine dehydrogenase"/>
    <property type="match status" value="3"/>
</dbReference>
<evidence type="ECO:0000256" key="6">
    <source>
        <dbReference type="ARBA" id="ARBA00022853"/>
    </source>
</evidence>
<dbReference type="GO" id="GO:0006334">
    <property type="term" value="P:nucleosome assembly"/>
    <property type="evidence" value="ECO:0007669"/>
    <property type="project" value="TreeGrafter"/>
</dbReference>
<evidence type="ECO:0000256" key="1">
    <source>
        <dbReference type="ARBA" id="ARBA00004123"/>
    </source>
</evidence>
<dbReference type="InterPro" id="IPR015943">
    <property type="entry name" value="WD40/YVTN_repeat-like_dom_sf"/>
</dbReference>
<feature type="region of interest" description="Disordered" evidence="10">
    <location>
        <begin position="572"/>
        <end position="628"/>
    </location>
</feature>
<organism evidence="12 13">
    <name type="scientific">Schistosoma rodhaini</name>
    <dbReference type="NCBI Taxonomy" id="6188"/>
    <lineage>
        <taxon>Eukaryota</taxon>
        <taxon>Metazoa</taxon>
        <taxon>Spiralia</taxon>
        <taxon>Lophotrochozoa</taxon>
        <taxon>Platyhelminthes</taxon>
        <taxon>Trematoda</taxon>
        <taxon>Digenea</taxon>
        <taxon>Strigeidida</taxon>
        <taxon>Schistosomatoidea</taxon>
        <taxon>Schistosomatidae</taxon>
        <taxon>Schistosoma</taxon>
    </lineage>
</organism>
<keyword evidence="5" id="KW-0227">DNA damage</keyword>
<dbReference type="GO" id="GO:0005634">
    <property type="term" value="C:nucleus"/>
    <property type="evidence" value="ECO:0007669"/>
    <property type="project" value="UniProtKB-SubCell"/>
</dbReference>
<dbReference type="AlphaFoldDB" id="A0AA85EKG1"/>